<evidence type="ECO:0000313" key="3">
    <source>
        <dbReference type="Proteomes" id="UP000823775"/>
    </source>
</evidence>
<feature type="region of interest" description="Disordered" evidence="1">
    <location>
        <begin position="42"/>
        <end position="165"/>
    </location>
</feature>
<accession>A0ABS8W388</accession>
<evidence type="ECO:0000256" key="1">
    <source>
        <dbReference type="SAM" id="MobiDB-lite"/>
    </source>
</evidence>
<feature type="compositionally biased region" description="Basic and acidic residues" evidence="1">
    <location>
        <begin position="87"/>
        <end position="102"/>
    </location>
</feature>
<reference evidence="2 3" key="1">
    <citation type="journal article" date="2021" name="BMC Genomics">
        <title>Datura genome reveals duplications of psychoactive alkaloid biosynthetic genes and high mutation rate following tissue culture.</title>
        <authorList>
            <person name="Rajewski A."/>
            <person name="Carter-House D."/>
            <person name="Stajich J."/>
            <person name="Litt A."/>
        </authorList>
    </citation>
    <scope>NUCLEOTIDE SEQUENCE [LARGE SCALE GENOMIC DNA]</scope>
    <source>
        <strain evidence="2">AR-01</strain>
    </source>
</reference>
<comment type="caution">
    <text evidence="2">The sequence shown here is derived from an EMBL/GenBank/DDBJ whole genome shotgun (WGS) entry which is preliminary data.</text>
</comment>
<protein>
    <submittedName>
        <fullName evidence="2">Uncharacterized protein</fullName>
    </submittedName>
</protein>
<feature type="compositionally biased region" description="Polar residues" evidence="1">
    <location>
        <begin position="46"/>
        <end position="63"/>
    </location>
</feature>
<sequence length="165" mass="19292">MAWMMRERREANENYENSRKTRRKQHVTEATAFTKNVTAVPKTRRVSNSPLLQRTRRVSNQGNKPIKPLGRNSRAQNPIKPTFKRKVNNDEMKLQQKSDKSKIQMRRVTTQQNELKRPYEDAANMKFEETRKNSKQATKKKAPEDSSNGVGRHLQEEFPISKVPS</sequence>
<feature type="compositionally biased region" description="Basic and acidic residues" evidence="1">
    <location>
        <begin position="1"/>
        <end position="19"/>
    </location>
</feature>
<name>A0ABS8W388_DATST</name>
<gene>
    <name evidence="2" type="ORF">HAX54_043548</name>
</gene>
<evidence type="ECO:0000313" key="2">
    <source>
        <dbReference type="EMBL" id="MCE2055843.1"/>
    </source>
</evidence>
<dbReference type="Proteomes" id="UP000823775">
    <property type="component" value="Unassembled WGS sequence"/>
</dbReference>
<feature type="region of interest" description="Disordered" evidence="1">
    <location>
        <begin position="1"/>
        <end position="27"/>
    </location>
</feature>
<dbReference type="EMBL" id="JACEIK010006526">
    <property type="protein sequence ID" value="MCE2055843.1"/>
    <property type="molecule type" value="Genomic_DNA"/>
</dbReference>
<proteinExistence type="predicted"/>
<organism evidence="2 3">
    <name type="scientific">Datura stramonium</name>
    <name type="common">Jimsonweed</name>
    <name type="synonym">Common thornapple</name>
    <dbReference type="NCBI Taxonomy" id="4076"/>
    <lineage>
        <taxon>Eukaryota</taxon>
        <taxon>Viridiplantae</taxon>
        <taxon>Streptophyta</taxon>
        <taxon>Embryophyta</taxon>
        <taxon>Tracheophyta</taxon>
        <taxon>Spermatophyta</taxon>
        <taxon>Magnoliopsida</taxon>
        <taxon>eudicotyledons</taxon>
        <taxon>Gunneridae</taxon>
        <taxon>Pentapetalae</taxon>
        <taxon>asterids</taxon>
        <taxon>lamiids</taxon>
        <taxon>Solanales</taxon>
        <taxon>Solanaceae</taxon>
        <taxon>Solanoideae</taxon>
        <taxon>Datureae</taxon>
        <taxon>Datura</taxon>
    </lineage>
</organism>
<keyword evidence="3" id="KW-1185">Reference proteome</keyword>